<proteinExistence type="inferred from homology"/>
<dbReference type="Proteomes" id="UP001186944">
    <property type="component" value="Unassembled WGS sequence"/>
</dbReference>
<comment type="similarity">
    <text evidence="2">Belongs to the mab-21 family.</text>
</comment>
<feature type="domain" description="Mab-21-like HhH/H2TH-like" evidence="10">
    <location>
        <begin position="259"/>
        <end position="343"/>
    </location>
</feature>
<evidence type="ECO:0000259" key="10">
    <source>
        <dbReference type="Pfam" id="PF20266"/>
    </source>
</evidence>
<accession>A0AA88Y6X7</accession>
<dbReference type="SMART" id="SM01265">
    <property type="entry name" value="Mab-21"/>
    <property type="match status" value="1"/>
</dbReference>
<evidence type="ECO:0000256" key="5">
    <source>
        <dbReference type="ARBA" id="ARBA00022723"/>
    </source>
</evidence>
<keyword evidence="5" id="KW-0479">Metal-binding</keyword>
<evidence type="ECO:0000259" key="9">
    <source>
        <dbReference type="Pfam" id="PF03281"/>
    </source>
</evidence>
<dbReference type="AlphaFoldDB" id="A0AA88Y6X7"/>
<comment type="cofactor">
    <cofactor evidence="1">
        <name>Mg(2+)</name>
        <dbReference type="ChEBI" id="CHEBI:18420"/>
    </cofactor>
</comment>
<dbReference type="InterPro" id="IPR024810">
    <property type="entry name" value="MAB21L/cGLR"/>
</dbReference>
<dbReference type="GO" id="GO:0046872">
    <property type="term" value="F:metal ion binding"/>
    <property type="evidence" value="ECO:0007669"/>
    <property type="project" value="UniProtKB-KW"/>
</dbReference>
<dbReference type="InterPro" id="IPR046906">
    <property type="entry name" value="Mab-21_HhH/H2TH-like"/>
</dbReference>
<evidence type="ECO:0000256" key="2">
    <source>
        <dbReference type="ARBA" id="ARBA00008307"/>
    </source>
</evidence>
<keyword evidence="6" id="KW-0547">Nucleotide-binding</keyword>
<keyword evidence="3" id="KW-0808">Transferase</keyword>
<gene>
    <name evidence="11" type="ORF">FSP39_001172</name>
</gene>
<evidence type="ECO:0000313" key="11">
    <source>
        <dbReference type="EMBL" id="KAK3099222.1"/>
    </source>
</evidence>
<dbReference type="EMBL" id="VSWD01000006">
    <property type="protein sequence ID" value="KAK3099222.1"/>
    <property type="molecule type" value="Genomic_DNA"/>
</dbReference>
<reference evidence="11" key="1">
    <citation type="submission" date="2019-08" db="EMBL/GenBank/DDBJ databases">
        <title>The improved chromosome-level genome for the pearl oyster Pinctada fucata martensii using PacBio sequencing and Hi-C.</title>
        <authorList>
            <person name="Zheng Z."/>
        </authorList>
    </citation>
    <scope>NUCLEOTIDE SEQUENCE</scope>
    <source>
        <strain evidence="11">ZZ-2019</strain>
        <tissue evidence="11">Adductor muscle</tissue>
    </source>
</reference>
<dbReference type="Pfam" id="PF20266">
    <property type="entry name" value="Mab-21_C"/>
    <property type="match status" value="1"/>
</dbReference>
<protein>
    <recommendedName>
        <fullName evidence="13">Mab-21-like HhH/H2TH-like domain-containing protein</fullName>
    </recommendedName>
</protein>
<dbReference type="GO" id="GO:0016779">
    <property type="term" value="F:nucleotidyltransferase activity"/>
    <property type="evidence" value="ECO:0007669"/>
    <property type="project" value="UniProtKB-KW"/>
</dbReference>
<dbReference type="GO" id="GO:0005524">
    <property type="term" value="F:ATP binding"/>
    <property type="evidence" value="ECO:0007669"/>
    <property type="project" value="UniProtKB-KW"/>
</dbReference>
<dbReference type="Gene3D" id="1.10.1410.40">
    <property type="match status" value="1"/>
</dbReference>
<organism evidence="11 12">
    <name type="scientific">Pinctada imbricata</name>
    <name type="common">Atlantic pearl-oyster</name>
    <name type="synonym">Pinctada martensii</name>
    <dbReference type="NCBI Taxonomy" id="66713"/>
    <lineage>
        <taxon>Eukaryota</taxon>
        <taxon>Metazoa</taxon>
        <taxon>Spiralia</taxon>
        <taxon>Lophotrochozoa</taxon>
        <taxon>Mollusca</taxon>
        <taxon>Bivalvia</taxon>
        <taxon>Autobranchia</taxon>
        <taxon>Pteriomorphia</taxon>
        <taxon>Pterioida</taxon>
        <taxon>Pterioidea</taxon>
        <taxon>Pteriidae</taxon>
        <taxon>Pinctada</taxon>
    </lineage>
</organism>
<keyword evidence="12" id="KW-1185">Reference proteome</keyword>
<evidence type="ECO:0000256" key="4">
    <source>
        <dbReference type="ARBA" id="ARBA00022695"/>
    </source>
</evidence>
<evidence type="ECO:0000313" key="12">
    <source>
        <dbReference type="Proteomes" id="UP001186944"/>
    </source>
</evidence>
<evidence type="ECO:0000256" key="7">
    <source>
        <dbReference type="ARBA" id="ARBA00022840"/>
    </source>
</evidence>
<evidence type="ECO:0008006" key="13">
    <source>
        <dbReference type="Google" id="ProtNLM"/>
    </source>
</evidence>
<name>A0AA88Y6X7_PINIB</name>
<evidence type="ECO:0000256" key="6">
    <source>
        <dbReference type="ARBA" id="ARBA00022741"/>
    </source>
</evidence>
<dbReference type="Pfam" id="PF03281">
    <property type="entry name" value="Mab-21"/>
    <property type="match status" value="1"/>
</dbReference>
<feature type="domain" description="Mab-21-like nucleotidyltransferase" evidence="9">
    <location>
        <begin position="178"/>
        <end position="249"/>
    </location>
</feature>
<evidence type="ECO:0000256" key="1">
    <source>
        <dbReference type="ARBA" id="ARBA00001946"/>
    </source>
</evidence>
<comment type="caution">
    <text evidence="11">The sequence shown here is derived from an EMBL/GenBank/DDBJ whole genome shotgun (WGS) entry which is preliminary data.</text>
</comment>
<evidence type="ECO:0000256" key="8">
    <source>
        <dbReference type="ARBA" id="ARBA00022842"/>
    </source>
</evidence>
<keyword evidence="8" id="KW-0460">Magnesium</keyword>
<keyword evidence="4" id="KW-0548">Nucleotidyltransferase</keyword>
<dbReference type="InterPro" id="IPR046903">
    <property type="entry name" value="Mab-21-like_nuc_Trfase"/>
</dbReference>
<evidence type="ECO:0000256" key="3">
    <source>
        <dbReference type="ARBA" id="ARBA00022679"/>
    </source>
</evidence>
<sequence>MATSCSNEELCRISKGLYFMVNGKIGQESVVWTNRQKTYLCNIFHNCNVGLSRFHRYWKVTTGSTAEGFAFESSDVDTMFIDRYVLVIDSELRNVSNNNCFAIVCIMETDNVPPGFTLLRCVKYDSRAKEEKLEKALLFRGDGVYLGSQKVREINLLVGTITEHGPCKRGKSYGTEHDCAYTLQCPYWPKSAESFVNRSIRKGWPTTELLREICKDGCHLVPIHSKKHVWSDQEDLEWRISFSLAEKKLVFSMNHCQFLCYGLMKIFLDEVLKEIPETKTETGNVLCSYFIKTAVFWEISEGDNDWCNQNFLNKFLNVFQRVIKWVEECYCPNFFIPEHNMFHGRIFGRQQKKLILRLRSLHDEGILCLSCTSVGRMTLRMLKEESSFNQFRLESVALHAYFKEKAIIRTIIHTYIMPTLNYDINDLKKTLWFAATLIPTSAEMLSIIKLRVNYILHRMAIIRATCKLHIVTSNKSQYLLTKSARSVLRKTKTLYCHGLIHQAVISYVNGEYDKVLNIVDHIHQRFSLPPCMYEWDMDPSTVMECIQYHGMSHDEIVKLFVTGRYVYNPITSIPELILESNAHEEECPNEIILIPPSVFSHFLVILSLTGLNRPMERKKAMNSLLSILYRENNHHIEVRDKAISWEILGICQQLCGDYVGAYQSYINALNDKDNEFKQATIIRILSLFFDFLLGLRQCLILYPIVSAVEIIIRIFLNSLI</sequence>
<keyword evidence="7" id="KW-0067">ATP-binding</keyword>
<dbReference type="PANTHER" id="PTHR10656">
    <property type="entry name" value="CELL FATE DETERMINING PROTEIN MAB21-RELATED"/>
    <property type="match status" value="1"/>
</dbReference>
<dbReference type="PANTHER" id="PTHR10656:SF42">
    <property type="entry name" value="CYCLIC GMP-AMP SYNTHASE-LIKE PROTEIN-RELATED"/>
    <property type="match status" value="1"/>
</dbReference>